<keyword evidence="1" id="KW-1133">Transmembrane helix</keyword>
<dbReference type="GeneID" id="8827733"/>
<dbReference type="AlphaFoldDB" id="D3TDF7"/>
<organism evidence="2 3">
    <name type="scientific">Aciduliprofundum boonei (strain DSM 19572 / T469)</name>
    <dbReference type="NCBI Taxonomy" id="439481"/>
    <lineage>
        <taxon>Archaea</taxon>
        <taxon>Methanobacteriati</taxon>
        <taxon>Thermoplasmatota</taxon>
        <taxon>DHVE2 group</taxon>
        <taxon>Candidatus Aciduliprofundum</taxon>
    </lineage>
</organism>
<dbReference type="EMBL" id="CP001941">
    <property type="protein sequence ID" value="ADD08592.1"/>
    <property type="molecule type" value="Genomic_DNA"/>
</dbReference>
<name>D3TDF7_ACIB4</name>
<keyword evidence="3" id="KW-1185">Reference proteome</keyword>
<accession>D3TDF7</accession>
<dbReference type="Proteomes" id="UP000001400">
    <property type="component" value="Chromosome"/>
</dbReference>
<evidence type="ECO:0000313" key="2">
    <source>
        <dbReference type="EMBL" id="ADD08592.1"/>
    </source>
</evidence>
<dbReference type="HOGENOM" id="CLU_958460_0_0_2"/>
<dbReference type="RefSeq" id="WP_012997226.1">
    <property type="nucleotide sequence ID" value="NC_013926.1"/>
</dbReference>
<protein>
    <submittedName>
        <fullName evidence="2">Uncharacterized protein</fullName>
    </submittedName>
</protein>
<feature type="transmembrane region" description="Helical" evidence="1">
    <location>
        <begin position="259"/>
        <end position="278"/>
    </location>
</feature>
<gene>
    <name evidence="2" type="ordered locus">Aboo_0783</name>
</gene>
<sequence>MKIVSIIAFACTILLLFSLINISNLNVESNKDALAKSADFYNPNTPPKTFEDLFLPHWFENGTFTFNVPQYMHHFKLAGTFEWAPYYHYGAQKGRPAILNVTDNYGNVVWHANNTIYNQPIGASGRSKTPIKGDKIFIRVKGKVLLQFGIWGDWTENILNGGIYSLTFNAGKIALYMDYYNPTNLNTFYFKSSQPVYAYLFDAEGRLIDHTEKPVKEGSVTEPYDASPFLTFIRPNGENGNVTVQFWVGYEEKKSSPTGAFIVIGILVVIAVAMYIYAKRAVYEKRRKRR</sequence>
<reference evidence="2" key="1">
    <citation type="submission" date="2010-02" db="EMBL/GenBank/DDBJ databases">
        <title>Complete sequence of Aciduliprofundum boonei T469.</title>
        <authorList>
            <consortium name="US DOE Joint Genome Institute"/>
            <person name="Lucas S."/>
            <person name="Copeland A."/>
            <person name="Lapidus A."/>
            <person name="Cheng J.-F."/>
            <person name="Bruce D."/>
            <person name="Goodwin L."/>
            <person name="Pitluck S."/>
            <person name="Saunders E."/>
            <person name="Detter J.C."/>
            <person name="Han C."/>
            <person name="Tapia R."/>
            <person name="Land M."/>
            <person name="Hauser L."/>
            <person name="Kyrpides N."/>
            <person name="Mikhailova N."/>
            <person name="Flores G."/>
            <person name="Reysenbach A.-L."/>
            <person name="Woyke T."/>
        </authorList>
    </citation>
    <scope>NUCLEOTIDE SEQUENCE</scope>
    <source>
        <strain evidence="2">T469</strain>
    </source>
</reference>
<dbReference type="KEGG" id="abi:Aboo_0783"/>
<keyword evidence="1" id="KW-0812">Transmembrane</keyword>
<proteinExistence type="predicted"/>
<keyword evidence="1" id="KW-0472">Membrane</keyword>
<evidence type="ECO:0000313" key="3">
    <source>
        <dbReference type="Proteomes" id="UP000001400"/>
    </source>
</evidence>
<evidence type="ECO:0000256" key="1">
    <source>
        <dbReference type="SAM" id="Phobius"/>
    </source>
</evidence>